<evidence type="ECO:0000256" key="1">
    <source>
        <dbReference type="ARBA" id="ARBA00006169"/>
    </source>
</evidence>
<keyword evidence="8" id="KW-1185">Reference proteome</keyword>
<dbReference type="InterPro" id="IPR036671">
    <property type="entry name" value="DPH_MB_sf"/>
</dbReference>
<dbReference type="Gene3D" id="3.10.660.10">
    <property type="entry name" value="DPH Zinc finger"/>
    <property type="match status" value="1"/>
</dbReference>
<dbReference type="GO" id="GO:0001671">
    <property type="term" value="F:ATPase activator activity"/>
    <property type="evidence" value="ECO:0007669"/>
    <property type="project" value="TreeGrafter"/>
</dbReference>
<dbReference type="InterPro" id="IPR001623">
    <property type="entry name" value="DnaJ_domain"/>
</dbReference>
<dbReference type="PROSITE" id="PS50076">
    <property type="entry name" value="DNAJ_2"/>
    <property type="match status" value="1"/>
</dbReference>
<evidence type="ECO:0000256" key="4">
    <source>
        <dbReference type="ARBA" id="ARBA00023004"/>
    </source>
</evidence>
<reference evidence="7 8" key="1">
    <citation type="journal article" date="2022" name="Nat. Ecol. Evol.">
        <title>A masculinizing supergene underlies an exaggerated male reproductive morph in a spider.</title>
        <authorList>
            <person name="Hendrickx F."/>
            <person name="De Corte Z."/>
            <person name="Sonet G."/>
            <person name="Van Belleghem S.M."/>
            <person name="Kostlbacher S."/>
            <person name="Vangestel C."/>
        </authorList>
    </citation>
    <scope>NUCLEOTIDE SEQUENCE [LARGE SCALE GENOMIC DNA]</scope>
    <source>
        <strain evidence="7">W744_W776</strain>
    </source>
</reference>
<evidence type="ECO:0000256" key="3">
    <source>
        <dbReference type="ARBA" id="ARBA00022833"/>
    </source>
</evidence>
<comment type="caution">
    <text evidence="7">The sequence shown here is derived from an EMBL/GenBank/DDBJ whole genome shotgun (WGS) entry which is preliminary data.</text>
</comment>
<dbReference type="PROSITE" id="PS51074">
    <property type="entry name" value="DPH_MB"/>
    <property type="match status" value="1"/>
</dbReference>
<dbReference type="AlphaFoldDB" id="A0AAV6VWZ4"/>
<feature type="domain" description="DPH-type MB" evidence="6">
    <location>
        <begin position="109"/>
        <end position="165"/>
    </location>
</feature>
<dbReference type="GO" id="GO:0008198">
    <property type="term" value="F:ferrous iron binding"/>
    <property type="evidence" value="ECO:0007669"/>
    <property type="project" value="TreeGrafter"/>
</dbReference>
<accession>A0AAV6VWZ4</accession>
<dbReference type="PANTHER" id="PTHR45255">
    <property type="entry name" value="DNAJ HOMOLOG SUBFAMILY C MEMBER 24"/>
    <property type="match status" value="1"/>
</dbReference>
<protein>
    <submittedName>
        <fullName evidence="7">Uncharacterized protein</fullName>
    </submittedName>
</protein>
<proteinExistence type="inferred from homology"/>
<evidence type="ECO:0000313" key="8">
    <source>
        <dbReference type="Proteomes" id="UP000827092"/>
    </source>
</evidence>
<comment type="similarity">
    <text evidence="1">Belongs to the DPH4 family.</text>
</comment>
<dbReference type="CDD" id="cd06257">
    <property type="entry name" value="DnaJ"/>
    <property type="match status" value="1"/>
</dbReference>
<dbReference type="SMART" id="SM00271">
    <property type="entry name" value="DnaJ"/>
    <property type="match status" value="1"/>
</dbReference>
<organism evidence="7 8">
    <name type="scientific">Oedothorax gibbosus</name>
    <dbReference type="NCBI Taxonomy" id="931172"/>
    <lineage>
        <taxon>Eukaryota</taxon>
        <taxon>Metazoa</taxon>
        <taxon>Ecdysozoa</taxon>
        <taxon>Arthropoda</taxon>
        <taxon>Chelicerata</taxon>
        <taxon>Arachnida</taxon>
        <taxon>Araneae</taxon>
        <taxon>Araneomorphae</taxon>
        <taxon>Entelegynae</taxon>
        <taxon>Araneoidea</taxon>
        <taxon>Linyphiidae</taxon>
        <taxon>Erigoninae</taxon>
        <taxon>Oedothorax</taxon>
    </lineage>
</organism>
<evidence type="ECO:0000259" key="6">
    <source>
        <dbReference type="PROSITE" id="PS51074"/>
    </source>
</evidence>
<dbReference type="SUPFAM" id="SSF46565">
    <property type="entry name" value="Chaperone J-domain"/>
    <property type="match status" value="1"/>
</dbReference>
<keyword evidence="3" id="KW-0862">Zinc</keyword>
<gene>
    <name evidence="7" type="ORF">JTE90_022237</name>
</gene>
<keyword evidence="2" id="KW-0479">Metal-binding</keyword>
<dbReference type="Gene3D" id="1.10.287.110">
    <property type="entry name" value="DnaJ domain"/>
    <property type="match status" value="1"/>
</dbReference>
<dbReference type="PRINTS" id="PR00625">
    <property type="entry name" value="JDOMAIN"/>
</dbReference>
<sequence length="169" mass="19375">MATEGLHTRTSEPAEPSRVYLTLCCIIFIYYQMANYYDILGVTPTSSREELKRSYHNLAREHHPDKTNNQASSRFHDIDQAWKVLSDDQLRKKYDAHLKASESDEVHPVQEEIHLSETVYNAELKHYEKDCRCGGCYVLSECDVGEDLLVVDCDNCSLSIVVDCVVVKK</sequence>
<dbReference type="EMBL" id="JAFNEN010000014">
    <property type="protein sequence ID" value="KAG8200615.1"/>
    <property type="molecule type" value="Genomic_DNA"/>
</dbReference>
<feature type="domain" description="J" evidence="5">
    <location>
        <begin position="35"/>
        <end position="98"/>
    </location>
</feature>
<dbReference type="PANTHER" id="PTHR45255:SF1">
    <property type="entry name" value="DNAJ HOMOLOG SUBFAMILY C MEMBER 24"/>
    <property type="match status" value="1"/>
</dbReference>
<evidence type="ECO:0000313" key="7">
    <source>
        <dbReference type="EMBL" id="KAG8200615.1"/>
    </source>
</evidence>
<dbReference type="Pfam" id="PF05207">
    <property type="entry name" value="Zn_ribbon_CSL"/>
    <property type="match status" value="1"/>
</dbReference>
<dbReference type="Proteomes" id="UP000827092">
    <property type="component" value="Unassembled WGS sequence"/>
</dbReference>
<evidence type="ECO:0000256" key="2">
    <source>
        <dbReference type="ARBA" id="ARBA00022723"/>
    </source>
</evidence>
<dbReference type="InterPro" id="IPR036869">
    <property type="entry name" value="J_dom_sf"/>
</dbReference>
<dbReference type="SUPFAM" id="SSF144217">
    <property type="entry name" value="CSL zinc finger"/>
    <property type="match status" value="1"/>
</dbReference>
<evidence type="ECO:0000259" key="5">
    <source>
        <dbReference type="PROSITE" id="PS50076"/>
    </source>
</evidence>
<dbReference type="InterPro" id="IPR007872">
    <property type="entry name" value="DPH_MB_dom"/>
</dbReference>
<keyword evidence="4" id="KW-0408">Iron</keyword>
<dbReference type="Pfam" id="PF00226">
    <property type="entry name" value="DnaJ"/>
    <property type="match status" value="1"/>
</dbReference>
<name>A0AAV6VWZ4_9ARAC</name>